<dbReference type="Pfam" id="PF20765">
    <property type="entry name" value="Phage_tail_terminator_8"/>
    <property type="match status" value="1"/>
</dbReference>
<dbReference type="OrthoDB" id="2063617at2"/>
<name>A0A1G8PK96_ANEMI</name>
<dbReference type="GeneID" id="42304499"/>
<evidence type="ECO:0000313" key="1">
    <source>
        <dbReference type="EMBL" id="SDI92718.1"/>
    </source>
</evidence>
<dbReference type="AlphaFoldDB" id="A0A1G8PK96"/>
<protein>
    <recommendedName>
        <fullName evidence="3">Phage protein</fullName>
    </recommendedName>
</protein>
<dbReference type="InterPro" id="IPR049254">
    <property type="entry name" value="Phage_tail_terminator"/>
</dbReference>
<dbReference type="EMBL" id="FNED01000009">
    <property type="protein sequence ID" value="SDI92718.1"/>
    <property type="molecule type" value="Genomic_DNA"/>
</dbReference>
<dbReference type="RefSeq" id="WP_052811932.1">
    <property type="nucleotide sequence ID" value="NZ_BJOA01000067.1"/>
</dbReference>
<organism evidence="1 2">
    <name type="scientific">Aneurinibacillus migulanus</name>
    <name type="common">Bacillus migulanus</name>
    <dbReference type="NCBI Taxonomy" id="47500"/>
    <lineage>
        <taxon>Bacteria</taxon>
        <taxon>Bacillati</taxon>
        <taxon>Bacillota</taxon>
        <taxon>Bacilli</taxon>
        <taxon>Bacillales</taxon>
        <taxon>Paenibacillaceae</taxon>
        <taxon>Aneurinibacillus group</taxon>
        <taxon>Aneurinibacillus</taxon>
    </lineage>
</organism>
<reference evidence="1 2" key="1">
    <citation type="submission" date="2016-10" db="EMBL/GenBank/DDBJ databases">
        <authorList>
            <person name="de Groot N.N."/>
        </authorList>
    </citation>
    <scope>NUCLEOTIDE SEQUENCE [LARGE SCALE GENOMIC DNA]</scope>
    <source>
        <strain evidence="1 2">DSM 2895</strain>
    </source>
</reference>
<evidence type="ECO:0000313" key="2">
    <source>
        <dbReference type="Proteomes" id="UP000182836"/>
    </source>
</evidence>
<gene>
    <name evidence="1" type="ORF">SAMN04487909_109119</name>
</gene>
<evidence type="ECO:0008006" key="3">
    <source>
        <dbReference type="Google" id="ProtNLM"/>
    </source>
</evidence>
<sequence>MTLDDIFQAVTKKLATAFPSAKIYGEEVQQGLKYPAFFVYLVPIINSNETERRTYSRVSIKIVYMLEKKNNSAYRKMTDDLNKLFKLYFPIGDRVLEIYDKTSQVIDDSINFSFDVSFYEIEFAEQYELMQTLQTDI</sequence>
<accession>A0A1G8PK96</accession>
<dbReference type="Proteomes" id="UP000182836">
    <property type="component" value="Unassembled WGS sequence"/>
</dbReference>
<proteinExistence type="predicted"/>